<dbReference type="AlphaFoldDB" id="A0A448XP76"/>
<evidence type="ECO:0000313" key="2">
    <source>
        <dbReference type="Proteomes" id="UP000784294"/>
    </source>
</evidence>
<accession>A0A448XP76</accession>
<comment type="caution">
    <text evidence="1">The sequence shown here is derived from an EMBL/GenBank/DDBJ whole genome shotgun (WGS) entry which is preliminary data.</text>
</comment>
<evidence type="ECO:0000313" key="1">
    <source>
        <dbReference type="EMBL" id="VEL41467.1"/>
    </source>
</evidence>
<protein>
    <submittedName>
        <fullName evidence="1">Uncharacterized protein</fullName>
    </submittedName>
</protein>
<name>A0A448XP76_9PLAT</name>
<organism evidence="1 2">
    <name type="scientific">Protopolystoma xenopodis</name>
    <dbReference type="NCBI Taxonomy" id="117903"/>
    <lineage>
        <taxon>Eukaryota</taxon>
        <taxon>Metazoa</taxon>
        <taxon>Spiralia</taxon>
        <taxon>Lophotrochozoa</taxon>
        <taxon>Platyhelminthes</taxon>
        <taxon>Monogenea</taxon>
        <taxon>Polyopisthocotylea</taxon>
        <taxon>Polystomatidea</taxon>
        <taxon>Polystomatidae</taxon>
        <taxon>Protopolystoma</taxon>
    </lineage>
</organism>
<proteinExistence type="predicted"/>
<gene>
    <name evidence="1" type="ORF">PXEA_LOCUS34907</name>
</gene>
<dbReference type="EMBL" id="CAAALY010269455">
    <property type="protein sequence ID" value="VEL41467.1"/>
    <property type="molecule type" value="Genomic_DNA"/>
</dbReference>
<sequence>MHLRALSRLFDGQQAPNEEVICVILVVSWQHLWISAAAKLLYGKTVSTGLTPWIGDKYRSGRQLSLTPYAPVLRDGCRLGNQSISVSYKVASSEA</sequence>
<reference evidence="1" key="1">
    <citation type="submission" date="2018-11" db="EMBL/GenBank/DDBJ databases">
        <authorList>
            <consortium name="Pathogen Informatics"/>
        </authorList>
    </citation>
    <scope>NUCLEOTIDE SEQUENCE</scope>
</reference>
<dbReference type="Proteomes" id="UP000784294">
    <property type="component" value="Unassembled WGS sequence"/>
</dbReference>
<keyword evidence="2" id="KW-1185">Reference proteome</keyword>